<keyword evidence="2 3" id="KW-0378">Hydrolase</keyword>
<dbReference type="STRING" id="1306861.A0A4U6XEL8"/>
<organism evidence="5 6">
    <name type="scientific">Colletotrichum tanaceti</name>
    <dbReference type="NCBI Taxonomy" id="1306861"/>
    <lineage>
        <taxon>Eukaryota</taxon>
        <taxon>Fungi</taxon>
        <taxon>Dikarya</taxon>
        <taxon>Ascomycota</taxon>
        <taxon>Pezizomycotina</taxon>
        <taxon>Sordariomycetes</taxon>
        <taxon>Hypocreomycetidae</taxon>
        <taxon>Glomerellales</taxon>
        <taxon>Glomerellaceae</taxon>
        <taxon>Colletotrichum</taxon>
        <taxon>Colletotrichum destructivum species complex</taxon>
    </lineage>
</organism>
<gene>
    <name evidence="5" type="primary">Ces1e</name>
    <name evidence="5" type="ORF">CTA1_6018</name>
</gene>
<dbReference type="Pfam" id="PF00135">
    <property type="entry name" value="COesterase"/>
    <property type="match status" value="1"/>
</dbReference>
<dbReference type="GO" id="GO:0016787">
    <property type="term" value="F:hydrolase activity"/>
    <property type="evidence" value="ECO:0007669"/>
    <property type="project" value="UniProtKB-KW"/>
</dbReference>
<dbReference type="PROSITE" id="PS00122">
    <property type="entry name" value="CARBOXYLESTERASE_B_1"/>
    <property type="match status" value="1"/>
</dbReference>
<dbReference type="InterPro" id="IPR029058">
    <property type="entry name" value="AB_hydrolase_fold"/>
</dbReference>
<dbReference type="InterPro" id="IPR002018">
    <property type="entry name" value="CarbesteraseB"/>
</dbReference>
<evidence type="ECO:0000259" key="4">
    <source>
        <dbReference type="Pfam" id="PF00135"/>
    </source>
</evidence>
<dbReference type="Proteomes" id="UP000310108">
    <property type="component" value="Unassembled WGS sequence"/>
</dbReference>
<reference evidence="5 6" key="1">
    <citation type="journal article" date="2019" name="PLoS ONE">
        <title>Comparative genome analysis indicates high evolutionary potential of pathogenicity genes in Colletotrichum tanaceti.</title>
        <authorList>
            <person name="Lelwala R.V."/>
            <person name="Korhonen P.K."/>
            <person name="Young N.D."/>
            <person name="Scott J.B."/>
            <person name="Ades P.A."/>
            <person name="Gasser R.B."/>
            <person name="Taylor P.W.J."/>
        </authorList>
    </citation>
    <scope>NUCLEOTIDE SEQUENCE [LARGE SCALE GENOMIC DNA]</scope>
    <source>
        <strain evidence="5">BRIP57314</strain>
    </source>
</reference>
<sequence length="613" mass="66050">MLFQLICVSAAWSLLAAATVSGNGPAVDLPYARYQGVYNPTSNLNIFRGIRYAAPPTGKLRWQPPQEPDDINKTAVTPAVSNPPHCPWSRRSLQYYPKTAAEEASLGSFNFTGDEDCLFLNVFAPADAQDLPVLVWIHGGGYNLNDAASFDFSTQIGTNNNTYLAVVIQYRLGAFGFLSSADVVANGVGNAGLHDMVFALRWVQKYIGKFGGDPGKVTVAGQSAGAGAVMLLATSNVTDGLFSGVIASSPYITTQPRFDGYWPTNSYQMLAERVSCSSTGNSSSLFYCLQNVDSVSLQAASDWVSTQSRYGQWAWGPVIDGHLIKDTLPDQLSRGLKGSRLLTSNVAEEGPYFTPQNITSQADFVSLLQTNYPKLTASNITEILTLYAQKHEDFLTANSKDANNTDPGFATNGRTAPYATTMSNYATGWQQVANNFYAEATFVCPSHWLADAYAAKEEGRAWRYQFSISPAYHGFDVGSGSGTDVLLADVNTPNTSIPSALRHKLQTAWGDFIANGEPTLRGSGSNVSVWPQWRAGGAGVAHMLNVNVTGGVPTETISSFDGMVNLQITSYLPGGAGDPPLQDALDIVDGETWEDGRGERCRLLATLSRWLNE</sequence>
<protein>
    <recommendedName>
        <fullName evidence="3">Carboxylic ester hydrolase</fullName>
        <ecNumber evidence="3">3.1.1.-</ecNumber>
    </recommendedName>
</protein>
<evidence type="ECO:0000256" key="3">
    <source>
        <dbReference type="RuleBase" id="RU361235"/>
    </source>
</evidence>
<accession>A0A4U6XEL8</accession>
<dbReference type="Gene3D" id="3.40.50.1820">
    <property type="entry name" value="alpha/beta hydrolase"/>
    <property type="match status" value="1"/>
</dbReference>
<dbReference type="SUPFAM" id="SSF53474">
    <property type="entry name" value="alpha/beta-Hydrolases"/>
    <property type="match status" value="1"/>
</dbReference>
<feature type="chain" id="PRO_5020871125" description="Carboxylic ester hydrolase" evidence="3">
    <location>
        <begin position="23"/>
        <end position="613"/>
    </location>
</feature>
<dbReference type="PROSITE" id="PS00941">
    <property type="entry name" value="CARBOXYLESTERASE_B_2"/>
    <property type="match status" value="1"/>
</dbReference>
<comment type="caution">
    <text evidence="5">The sequence shown here is derived from an EMBL/GenBank/DDBJ whole genome shotgun (WGS) entry which is preliminary data.</text>
</comment>
<dbReference type="EC" id="3.1.1.-" evidence="3"/>
<feature type="domain" description="Carboxylesterase type B" evidence="4">
    <location>
        <begin position="25"/>
        <end position="533"/>
    </location>
</feature>
<keyword evidence="3" id="KW-0732">Signal</keyword>
<proteinExistence type="inferred from homology"/>
<dbReference type="EMBL" id="PJEX01000165">
    <property type="protein sequence ID" value="TKW53853.1"/>
    <property type="molecule type" value="Genomic_DNA"/>
</dbReference>
<evidence type="ECO:0000313" key="6">
    <source>
        <dbReference type="Proteomes" id="UP000310108"/>
    </source>
</evidence>
<evidence type="ECO:0000256" key="1">
    <source>
        <dbReference type="ARBA" id="ARBA00005964"/>
    </source>
</evidence>
<feature type="signal peptide" evidence="3">
    <location>
        <begin position="1"/>
        <end position="22"/>
    </location>
</feature>
<dbReference type="AlphaFoldDB" id="A0A4U6XEL8"/>
<evidence type="ECO:0000256" key="2">
    <source>
        <dbReference type="ARBA" id="ARBA00022801"/>
    </source>
</evidence>
<keyword evidence="6" id="KW-1185">Reference proteome</keyword>
<dbReference type="InterPro" id="IPR050309">
    <property type="entry name" value="Type-B_Carboxylest/Lipase"/>
</dbReference>
<name>A0A4U6XEL8_9PEZI</name>
<comment type="similarity">
    <text evidence="1 3">Belongs to the type-B carboxylesterase/lipase family.</text>
</comment>
<evidence type="ECO:0000313" key="5">
    <source>
        <dbReference type="EMBL" id="TKW53853.1"/>
    </source>
</evidence>
<dbReference type="OrthoDB" id="408631at2759"/>
<dbReference type="PANTHER" id="PTHR11559">
    <property type="entry name" value="CARBOXYLESTERASE"/>
    <property type="match status" value="1"/>
</dbReference>
<dbReference type="InterPro" id="IPR019819">
    <property type="entry name" value="Carboxylesterase_B_CS"/>
</dbReference>
<dbReference type="InterPro" id="IPR019826">
    <property type="entry name" value="Carboxylesterase_B_AS"/>
</dbReference>